<protein>
    <submittedName>
        <fullName evidence="7">Calmodulin</fullName>
    </submittedName>
</protein>
<sequence>MANKDDLFWNAIENKKVGDKKKFRFKFRIRKSSKVVDSKKLAELYGVDPKEIETVYSAFMKIDEDKSGSISAPEIAQGLASLGLEVSPKVVQAVMRISDRNGDGEINFDEFLAVVISKSKLTVEMLQNAWCKGTNMSITTHETEALLALADTANEKVVTFEQFSAMWEHV</sequence>
<feature type="binding site" evidence="4">
    <location>
        <position position="99"/>
    </location>
    <ligand>
        <name>Ca(2+)</name>
        <dbReference type="ChEBI" id="CHEBI:29108"/>
        <label>1</label>
    </ligand>
</feature>
<proteinExistence type="inferred from homology"/>
<dbReference type="Pfam" id="PF13499">
    <property type="entry name" value="EF-hand_7"/>
    <property type="match status" value="1"/>
</dbReference>
<evidence type="ECO:0000256" key="3">
    <source>
        <dbReference type="ARBA" id="ARBA00022837"/>
    </source>
</evidence>
<dbReference type="Gene3D" id="1.10.238.10">
    <property type="entry name" value="EF-hand"/>
    <property type="match status" value="1"/>
</dbReference>
<evidence type="ECO:0000313" key="6">
    <source>
        <dbReference type="Proteomes" id="UP000046393"/>
    </source>
</evidence>
<dbReference type="PANTHER" id="PTHR11653">
    <property type="entry name" value="PARVALBUMIN ALPHA"/>
    <property type="match status" value="1"/>
</dbReference>
<feature type="binding site" evidence="4">
    <location>
        <position position="74"/>
    </location>
    <ligand>
        <name>Ca(2+)</name>
        <dbReference type="ChEBI" id="CHEBI:29108"/>
        <label>1</label>
    </ligand>
</feature>
<dbReference type="WBParaSite" id="SMUV_0000387801-mRNA-1">
    <property type="protein sequence ID" value="SMUV_0000387801-mRNA-1"/>
    <property type="gene ID" value="SMUV_0000387801"/>
</dbReference>
<dbReference type="SUPFAM" id="SSF47473">
    <property type="entry name" value="EF-hand"/>
    <property type="match status" value="1"/>
</dbReference>
<dbReference type="PROSITE" id="PS00018">
    <property type="entry name" value="EF_HAND_1"/>
    <property type="match status" value="2"/>
</dbReference>
<name>A0A0N5AHM1_9BILA</name>
<dbReference type="SMART" id="SM00054">
    <property type="entry name" value="EFh"/>
    <property type="match status" value="3"/>
</dbReference>
<keyword evidence="3 4" id="KW-0106">Calcium</keyword>
<accession>A0A0N5AHM1</accession>
<dbReference type="STRING" id="451379.A0A0N5AHM1"/>
<organism evidence="6 7">
    <name type="scientific">Syphacia muris</name>
    <dbReference type="NCBI Taxonomy" id="451379"/>
    <lineage>
        <taxon>Eukaryota</taxon>
        <taxon>Metazoa</taxon>
        <taxon>Ecdysozoa</taxon>
        <taxon>Nematoda</taxon>
        <taxon>Chromadorea</taxon>
        <taxon>Rhabditida</taxon>
        <taxon>Spirurina</taxon>
        <taxon>Oxyuridomorpha</taxon>
        <taxon>Oxyuroidea</taxon>
        <taxon>Oxyuridae</taxon>
        <taxon>Syphacia</taxon>
    </lineage>
</organism>
<dbReference type="InterPro" id="IPR002048">
    <property type="entry name" value="EF_hand_dom"/>
</dbReference>
<evidence type="ECO:0000313" key="7">
    <source>
        <dbReference type="WBParaSite" id="SMUV_0000387801-mRNA-1"/>
    </source>
</evidence>
<dbReference type="Proteomes" id="UP000046393">
    <property type="component" value="Unplaced"/>
</dbReference>
<feature type="binding site" evidence="4">
    <location>
        <position position="63"/>
    </location>
    <ligand>
        <name>Ca(2+)</name>
        <dbReference type="ChEBI" id="CHEBI:29108"/>
        <label>1</label>
    </ligand>
</feature>
<evidence type="ECO:0000256" key="1">
    <source>
        <dbReference type="ARBA" id="ARBA00009753"/>
    </source>
</evidence>
<feature type="binding site" evidence="4">
    <location>
        <position position="65"/>
    </location>
    <ligand>
        <name>Ca(2+)</name>
        <dbReference type="ChEBI" id="CHEBI:29108"/>
        <label>1</label>
    </ligand>
</feature>
<dbReference type="GO" id="GO:0005509">
    <property type="term" value="F:calcium ion binding"/>
    <property type="evidence" value="ECO:0007669"/>
    <property type="project" value="InterPro"/>
</dbReference>
<keyword evidence="6" id="KW-1185">Reference proteome</keyword>
<dbReference type="InterPro" id="IPR008080">
    <property type="entry name" value="Parvalbumin"/>
</dbReference>
<feature type="domain" description="EF-hand" evidence="5">
    <location>
        <begin position="86"/>
        <end position="121"/>
    </location>
</feature>
<keyword evidence="2 4" id="KW-0479">Metal-binding</keyword>
<dbReference type="PANTHER" id="PTHR11653:SF10">
    <property type="entry name" value="EF-HAND DOMAIN-CONTAINING PROTEIN"/>
    <property type="match status" value="1"/>
</dbReference>
<feature type="domain" description="EF-hand" evidence="5">
    <location>
        <begin position="50"/>
        <end position="85"/>
    </location>
</feature>
<evidence type="ECO:0000259" key="5">
    <source>
        <dbReference type="PROSITE" id="PS50222"/>
    </source>
</evidence>
<feature type="binding site" evidence="4">
    <location>
        <position position="110"/>
    </location>
    <ligand>
        <name>Ca(2+)</name>
        <dbReference type="ChEBI" id="CHEBI:29108"/>
        <label>1</label>
    </ligand>
</feature>
<evidence type="ECO:0000256" key="2">
    <source>
        <dbReference type="ARBA" id="ARBA00022723"/>
    </source>
</evidence>
<feature type="binding site" evidence="4">
    <location>
        <position position="67"/>
    </location>
    <ligand>
        <name>Ca(2+)</name>
        <dbReference type="ChEBI" id="CHEBI:29108"/>
        <label>1</label>
    </ligand>
</feature>
<dbReference type="InterPro" id="IPR011992">
    <property type="entry name" value="EF-hand-dom_pair"/>
</dbReference>
<dbReference type="AlphaFoldDB" id="A0A0N5AHM1"/>
<feature type="binding site" evidence="4">
    <location>
        <position position="103"/>
    </location>
    <ligand>
        <name>Ca(2+)</name>
        <dbReference type="ChEBI" id="CHEBI:29108"/>
        <label>1</label>
    </ligand>
</feature>
<dbReference type="InterPro" id="IPR018247">
    <property type="entry name" value="EF_Hand_1_Ca_BS"/>
</dbReference>
<reference evidence="7" key="1">
    <citation type="submission" date="2017-02" db="UniProtKB">
        <authorList>
            <consortium name="WormBaseParasite"/>
        </authorList>
    </citation>
    <scope>IDENTIFICATION</scope>
</reference>
<dbReference type="PROSITE" id="PS50222">
    <property type="entry name" value="EF_HAND_2"/>
    <property type="match status" value="2"/>
</dbReference>
<evidence type="ECO:0000256" key="4">
    <source>
        <dbReference type="PIRSR" id="PIRSR608080-1"/>
    </source>
</evidence>
<comment type="similarity">
    <text evidence="1">Belongs to the parvalbumin family.</text>
</comment>